<proteinExistence type="predicted"/>
<dbReference type="Proteomes" id="UP000242875">
    <property type="component" value="Unassembled WGS sequence"/>
</dbReference>
<name>A0A261XZR3_9FUNG</name>
<evidence type="ECO:0000313" key="3">
    <source>
        <dbReference type="Proteomes" id="UP000242875"/>
    </source>
</evidence>
<dbReference type="Gene3D" id="3.30.70.100">
    <property type="match status" value="1"/>
</dbReference>
<dbReference type="SUPFAM" id="SSF54909">
    <property type="entry name" value="Dimeric alpha+beta barrel"/>
    <property type="match status" value="1"/>
</dbReference>
<accession>A0A261XZR3</accession>
<feature type="domain" description="ABM" evidence="1">
    <location>
        <begin position="5"/>
        <end position="99"/>
    </location>
</feature>
<dbReference type="OrthoDB" id="10011777at2759"/>
<dbReference type="EMBL" id="MVBO01000065">
    <property type="protein sequence ID" value="OZJ03859.1"/>
    <property type="molecule type" value="Genomic_DNA"/>
</dbReference>
<dbReference type="InterPro" id="IPR050744">
    <property type="entry name" value="AI-2_Isomerase_LsrG"/>
</dbReference>
<evidence type="ECO:0000313" key="2">
    <source>
        <dbReference type="EMBL" id="OZJ03859.1"/>
    </source>
</evidence>
<evidence type="ECO:0000259" key="1">
    <source>
        <dbReference type="PROSITE" id="PS51725"/>
    </source>
</evidence>
<keyword evidence="3" id="KW-1185">Reference proteome</keyword>
<dbReference type="Pfam" id="PF03992">
    <property type="entry name" value="ABM"/>
    <property type="match status" value="1"/>
</dbReference>
<dbReference type="PANTHER" id="PTHR33336">
    <property type="entry name" value="QUINOL MONOOXYGENASE YGIN-RELATED"/>
    <property type="match status" value="1"/>
</dbReference>
<sequence length="99" mass="11558">MDNRFVLAVTWHCDPNKVDQLASILTQLAQASRQEEGVLRYDPHQSLDDPTIFYIYEVYVNEAAWRKHEETDHFQSLGAKEARACVVNQKVLRLRPMLE</sequence>
<dbReference type="InterPro" id="IPR007138">
    <property type="entry name" value="ABM_dom"/>
</dbReference>
<dbReference type="PANTHER" id="PTHR33336:SF15">
    <property type="entry name" value="ABM DOMAIN-CONTAINING PROTEIN"/>
    <property type="match status" value="1"/>
</dbReference>
<dbReference type="GO" id="GO:0003824">
    <property type="term" value="F:catalytic activity"/>
    <property type="evidence" value="ECO:0007669"/>
    <property type="project" value="TreeGrafter"/>
</dbReference>
<reference evidence="2 3" key="1">
    <citation type="journal article" date="2017" name="Mycologia">
        <title>Bifiguratus adelaidae, gen. et sp. nov., a new member of Mucoromycotina in endophytic and soil-dwelling habitats.</title>
        <authorList>
            <person name="Torres-Cruz T.J."/>
            <person name="Billingsley Tobias T.L."/>
            <person name="Almatruk M."/>
            <person name="Hesse C."/>
            <person name="Kuske C.R."/>
            <person name="Desiro A."/>
            <person name="Benucci G.M."/>
            <person name="Bonito G."/>
            <person name="Stajich J.E."/>
            <person name="Dunlap C."/>
            <person name="Arnold A.E."/>
            <person name="Porras-Alfaro A."/>
        </authorList>
    </citation>
    <scope>NUCLEOTIDE SEQUENCE [LARGE SCALE GENOMIC DNA]</scope>
    <source>
        <strain evidence="2 3">AZ0501</strain>
    </source>
</reference>
<gene>
    <name evidence="2" type="ORF">BZG36_03677</name>
</gene>
<organism evidence="2 3">
    <name type="scientific">Bifiguratus adelaidae</name>
    <dbReference type="NCBI Taxonomy" id="1938954"/>
    <lineage>
        <taxon>Eukaryota</taxon>
        <taxon>Fungi</taxon>
        <taxon>Fungi incertae sedis</taxon>
        <taxon>Mucoromycota</taxon>
        <taxon>Mucoromycotina</taxon>
        <taxon>Endogonomycetes</taxon>
        <taxon>Endogonales</taxon>
        <taxon>Endogonales incertae sedis</taxon>
        <taxon>Bifiguratus</taxon>
    </lineage>
</organism>
<comment type="caution">
    <text evidence="2">The sequence shown here is derived from an EMBL/GenBank/DDBJ whole genome shotgun (WGS) entry which is preliminary data.</text>
</comment>
<dbReference type="PROSITE" id="PS51725">
    <property type="entry name" value="ABM"/>
    <property type="match status" value="1"/>
</dbReference>
<protein>
    <recommendedName>
        <fullName evidence="1">ABM domain-containing protein</fullName>
    </recommendedName>
</protein>
<dbReference type="AlphaFoldDB" id="A0A261XZR3"/>
<dbReference type="InterPro" id="IPR011008">
    <property type="entry name" value="Dimeric_a/b-barrel"/>
</dbReference>